<dbReference type="InterPro" id="IPR050807">
    <property type="entry name" value="TransReg_Diox_bact_type"/>
</dbReference>
<dbReference type="RefSeq" id="WP_272802333.1">
    <property type="nucleotide sequence ID" value="NZ_JAQQKY010000001.1"/>
</dbReference>
<dbReference type="PANTHER" id="PTHR46797:SF1">
    <property type="entry name" value="METHYLPHOSPHONATE SYNTHASE"/>
    <property type="match status" value="1"/>
</dbReference>
<keyword evidence="1" id="KW-0238">DNA-binding</keyword>
<dbReference type="CDD" id="cd00093">
    <property type="entry name" value="HTH_XRE"/>
    <property type="match status" value="1"/>
</dbReference>
<dbReference type="EMBL" id="JAQQKY010000001">
    <property type="protein sequence ID" value="MDC7689819.1"/>
    <property type="molecule type" value="Genomic_DNA"/>
</dbReference>
<dbReference type="Proteomes" id="UP001221566">
    <property type="component" value="Unassembled WGS sequence"/>
</dbReference>
<proteinExistence type="predicted"/>
<feature type="domain" description="HTH cro/C1-type" evidence="2">
    <location>
        <begin position="17"/>
        <end position="71"/>
    </location>
</feature>
<comment type="caution">
    <text evidence="3">The sequence shown here is derived from an EMBL/GenBank/DDBJ whole genome shotgun (WGS) entry which is preliminary data.</text>
</comment>
<evidence type="ECO:0000313" key="4">
    <source>
        <dbReference type="Proteomes" id="UP001221566"/>
    </source>
</evidence>
<dbReference type="SUPFAM" id="SSF47413">
    <property type="entry name" value="lambda repressor-like DNA-binding domains"/>
    <property type="match status" value="1"/>
</dbReference>
<sequence>MMKVDEKALAKVIGKAIARLRLAKLMTQEELAEQLEIGSEAVSRLERGVVMPTVGRLVELANLLDCDVAELLAEVSPRLSDQAQHLSRLLANLSEHDRTLVIEVVEKLTTRLAQP</sequence>
<evidence type="ECO:0000256" key="1">
    <source>
        <dbReference type="ARBA" id="ARBA00023125"/>
    </source>
</evidence>
<gene>
    <name evidence="3" type="ORF">PQU93_03385</name>
</gene>
<protein>
    <submittedName>
        <fullName evidence="3">Helix-turn-helix transcriptional regulator</fullName>
    </submittedName>
</protein>
<dbReference type="Gene3D" id="1.10.260.40">
    <property type="entry name" value="lambda repressor-like DNA-binding domains"/>
    <property type="match status" value="1"/>
</dbReference>
<dbReference type="PROSITE" id="PS50943">
    <property type="entry name" value="HTH_CROC1"/>
    <property type="match status" value="1"/>
</dbReference>
<keyword evidence="4" id="KW-1185">Reference proteome</keyword>
<name>A0ABT5I142_VOGIN</name>
<evidence type="ECO:0000259" key="2">
    <source>
        <dbReference type="PROSITE" id="PS50943"/>
    </source>
</evidence>
<organism evidence="3 4">
    <name type="scientific">Vogesella indigofera</name>
    <name type="common">Pseudomonas indigofera</name>
    <dbReference type="NCBI Taxonomy" id="45465"/>
    <lineage>
        <taxon>Bacteria</taxon>
        <taxon>Pseudomonadati</taxon>
        <taxon>Pseudomonadota</taxon>
        <taxon>Betaproteobacteria</taxon>
        <taxon>Neisseriales</taxon>
        <taxon>Chromobacteriaceae</taxon>
        <taxon>Vogesella</taxon>
    </lineage>
</organism>
<reference evidence="3 4" key="1">
    <citation type="submission" date="2023-01" db="EMBL/GenBank/DDBJ databases">
        <title>Novel species of the genus Vogesella isolated from rivers.</title>
        <authorList>
            <person name="Lu H."/>
        </authorList>
    </citation>
    <scope>NUCLEOTIDE SEQUENCE [LARGE SCALE GENOMIC DNA]</scope>
    <source>
        <strain evidence="3 4">SH7W</strain>
    </source>
</reference>
<dbReference type="PANTHER" id="PTHR46797">
    <property type="entry name" value="HTH-TYPE TRANSCRIPTIONAL REGULATOR"/>
    <property type="match status" value="1"/>
</dbReference>
<dbReference type="SMART" id="SM00530">
    <property type="entry name" value="HTH_XRE"/>
    <property type="match status" value="1"/>
</dbReference>
<dbReference type="InterPro" id="IPR001387">
    <property type="entry name" value="Cro/C1-type_HTH"/>
</dbReference>
<dbReference type="Pfam" id="PF01381">
    <property type="entry name" value="HTH_3"/>
    <property type="match status" value="1"/>
</dbReference>
<accession>A0ABT5I142</accession>
<evidence type="ECO:0000313" key="3">
    <source>
        <dbReference type="EMBL" id="MDC7689819.1"/>
    </source>
</evidence>
<dbReference type="InterPro" id="IPR010982">
    <property type="entry name" value="Lambda_DNA-bd_dom_sf"/>
</dbReference>